<gene>
    <name evidence="2" type="ORF">DP939_28515</name>
</gene>
<name>A0A366LSP9_9ACTN</name>
<organism evidence="2 3">
    <name type="scientific">Spongiactinospora rosea</name>
    <dbReference type="NCBI Taxonomy" id="2248750"/>
    <lineage>
        <taxon>Bacteria</taxon>
        <taxon>Bacillati</taxon>
        <taxon>Actinomycetota</taxon>
        <taxon>Actinomycetes</taxon>
        <taxon>Streptosporangiales</taxon>
        <taxon>Streptosporangiaceae</taxon>
        <taxon>Spongiactinospora</taxon>
    </lineage>
</organism>
<dbReference type="Proteomes" id="UP000253303">
    <property type="component" value="Unassembled WGS sequence"/>
</dbReference>
<accession>A0A366LSP9</accession>
<keyword evidence="1" id="KW-1133">Transmembrane helix</keyword>
<dbReference type="AlphaFoldDB" id="A0A366LSP9"/>
<feature type="transmembrane region" description="Helical" evidence="1">
    <location>
        <begin position="34"/>
        <end position="54"/>
    </location>
</feature>
<keyword evidence="3" id="KW-1185">Reference proteome</keyword>
<dbReference type="EMBL" id="QMEY01000015">
    <property type="protein sequence ID" value="RBQ16640.1"/>
    <property type="molecule type" value="Genomic_DNA"/>
</dbReference>
<sequence>MDCDREGGDRHLSGCRIGGPALHSIRKVDIMHKIVLLVSSCLMLLATALAAPSAGTAQSVDYPKTRYNVRYGNSYVKGSLIWYNRSVKVSGALKAASGCRDVVYTAFTGGTIRARETRGACNRTRTHGFTMVVNLRGGAKRVYVDLYENGHLRDYAICTRDGCA</sequence>
<comment type="caution">
    <text evidence="2">The sequence shown here is derived from an EMBL/GenBank/DDBJ whole genome shotgun (WGS) entry which is preliminary data.</text>
</comment>
<reference evidence="2 3" key="1">
    <citation type="submission" date="2018-06" db="EMBL/GenBank/DDBJ databases">
        <title>Sphaerisporangium craniellae sp. nov., isolated from a marine sponge in the South China Sea.</title>
        <authorList>
            <person name="Li L."/>
        </authorList>
    </citation>
    <scope>NUCLEOTIDE SEQUENCE [LARGE SCALE GENOMIC DNA]</scope>
    <source>
        <strain evidence="2 3">LHW63015</strain>
    </source>
</reference>
<evidence type="ECO:0000313" key="2">
    <source>
        <dbReference type="EMBL" id="RBQ16640.1"/>
    </source>
</evidence>
<keyword evidence="1" id="KW-0472">Membrane</keyword>
<proteinExistence type="predicted"/>
<evidence type="ECO:0000313" key="3">
    <source>
        <dbReference type="Proteomes" id="UP000253303"/>
    </source>
</evidence>
<protein>
    <submittedName>
        <fullName evidence="2">Uncharacterized protein</fullName>
    </submittedName>
</protein>
<keyword evidence="1" id="KW-0812">Transmembrane</keyword>
<evidence type="ECO:0000256" key="1">
    <source>
        <dbReference type="SAM" id="Phobius"/>
    </source>
</evidence>